<keyword evidence="3" id="KW-1185">Reference proteome</keyword>
<dbReference type="Pfam" id="PF01738">
    <property type="entry name" value="DLH"/>
    <property type="match status" value="1"/>
</dbReference>
<sequence>MTDLVVFHSVLGLRPVELGFADRLRAAGYRVTTPDLYAGRTVSTLDEGFALKDAVGWETITRRALAAVRDLPADTVLVGVSMGAGVVETVLPHRPGTTGVLLLHALGALPAGVRAGLPVQVHVADPDPIAPPAQVAAWREATARSGADARVYTYPGVGHFYTDADGPEYDAAAAGLTWQRVEEFLSRSAPGSA</sequence>
<evidence type="ECO:0000313" key="3">
    <source>
        <dbReference type="Proteomes" id="UP000649955"/>
    </source>
</evidence>
<dbReference type="InterPro" id="IPR051049">
    <property type="entry name" value="Dienelactone_hydrolase-like"/>
</dbReference>
<feature type="domain" description="Dienelactone hydrolase" evidence="1">
    <location>
        <begin position="5"/>
        <end position="187"/>
    </location>
</feature>
<dbReference type="PANTHER" id="PTHR46623">
    <property type="entry name" value="CARBOXYMETHYLENEBUTENOLIDASE-RELATED"/>
    <property type="match status" value="1"/>
</dbReference>
<dbReference type="Proteomes" id="UP000649955">
    <property type="component" value="Unassembled WGS sequence"/>
</dbReference>
<dbReference type="InterPro" id="IPR029058">
    <property type="entry name" value="AB_hydrolase_fold"/>
</dbReference>
<reference evidence="3" key="1">
    <citation type="journal article" date="2019" name="Int. J. Syst. Evol. Microbiol.">
        <title>The Global Catalogue of Microorganisms (GCM) 10K type strain sequencing project: providing services to taxonomists for standard genome sequencing and annotation.</title>
        <authorList>
            <consortium name="The Broad Institute Genomics Platform"/>
            <consortium name="The Broad Institute Genome Sequencing Center for Infectious Disease"/>
            <person name="Wu L."/>
            <person name="Ma J."/>
        </authorList>
    </citation>
    <scope>NUCLEOTIDE SEQUENCE [LARGE SCALE GENOMIC DNA]</scope>
    <source>
        <strain evidence="3">CGMCC 4.7680</strain>
    </source>
</reference>
<dbReference type="EMBL" id="BNAW01000048">
    <property type="protein sequence ID" value="GHG39930.1"/>
    <property type="molecule type" value="Genomic_DNA"/>
</dbReference>
<keyword evidence="2" id="KW-0378">Hydrolase</keyword>
<proteinExistence type="predicted"/>
<accession>A0ABQ3KPA9</accession>
<name>A0ABQ3KPA9_9PSEU</name>
<organism evidence="2 3">
    <name type="scientific">Amycolatopsis bullii</name>
    <dbReference type="NCBI Taxonomy" id="941987"/>
    <lineage>
        <taxon>Bacteria</taxon>
        <taxon>Bacillati</taxon>
        <taxon>Actinomycetota</taxon>
        <taxon>Actinomycetes</taxon>
        <taxon>Pseudonocardiales</taxon>
        <taxon>Pseudonocardiaceae</taxon>
        <taxon>Amycolatopsis</taxon>
    </lineage>
</organism>
<dbReference type="GO" id="GO:0016787">
    <property type="term" value="F:hydrolase activity"/>
    <property type="evidence" value="ECO:0007669"/>
    <property type="project" value="UniProtKB-KW"/>
</dbReference>
<dbReference type="Gene3D" id="3.40.50.1820">
    <property type="entry name" value="alpha/beta hydrolase"/>
    <property type="match status" value="1"/>
</dbReference>
<dbReference type="RefSeq" id="WP_191315761.1">
    <property type="nucleotide sequence ID" value="NZ_BNAW01000048.1"/>
</dbReference>
<dbReference type="SUPFAM" id="SSF53474">
    <property type="entry name" value="alpha/beta-Hydrolases"/>
    <property type="match status" value="1"/>
</dbReference>
<evidence type="ECO:0000259" key="1">
    <source>
        <dbReference type="Pfam" id="PF01738"/>
    </source>
</evidence>
<dbReference type="InterPro" id="IPR002925">
    <property type="entry name" value="Dienelactn_hydro"/>
</dbReference>
<evidence type="ECO:0000313" key="2">
    <source>
        <dbReference type="EMBL" id="GHG39930.1"/>
    </source>
</evidence>
<gene>
    <name evidence="2" type="ORF">GCM10017567_71530</name>
</gene>
<dbReference type="PANTHER" id="PTHR46623:SF6">
    <property type="entry name" value="ALPHA_BETA-HYDROLASES SUPERFAMILY PROTEIN"/>
    <property type="match status" value="1"/>
</dbReference>
<comment type="caution">
    <text evidence="2">The sequence shown here is derived from an EMBL/GenBank/DDBJ whole genome shotgun (WGS) entry which is preliminary data.</text>
</comment>
<protein>
    <submittedName>
        <fullName evidence="2">Dienelactone hydrolase</fullName>
    </submittedName>
</protein>